<dbReference type="WBParaSite" id="HPBE_0001505701-mRNA-1">
    <property type="protein sequence ID" value="HPBE_0001505701-mRNA-1"/>
    <property type="gene ID" value="HPBE_0001505701"/>
</dbReference>
<feature type="transmembrane region" description="Helical" evidence="1">
    <location>
        <begin position="186"/>
        <end position="214"/>
    </location>
</feature>
<feature type="domain" description="Potassium channel" evidence="2">
    <location>
        <begin position="144"/>
        <end position="207"/>
    </location>
</feature>
<dbReference type="EMBL" id="UZAH01028671">
    <property type="protein sequence ID" value="VDP01635.1"/>
    <property type="molecule type" value="Genomic_DNA"/>
</dbReference>
<dbReference type="AlphaFoldDB" id="A0A3P8B3I7"/>
<dbReference type="Proteomes" id="UP000050761">
    <property type="component" value="Unassembled WGS sequence"/>
</dbReference>
<accession>A0A3P8B3I7</accession>
<dbReference type="InterPro" id="IPR013099">
    <property type="entry name" value="K_chnl_dom"/>
</dbReference>
<evidence type="ECO:0000259" key="2">
    <source>
        <dbReference type="Pfam" id="PF07885"/>
    </source>
</evidence>
<dbReference type="GO" id="GO:0008076">
    <property type="term" value="C:voltage-gated potassium channel complex"/>
    <property type="evidence" value="ECO:0007669"/>
    <property type="project" value="TreeGrafter"/>
</dbReference>
<organism evidence="3">
    <name type="scientific">Heligmosomoides polygyrus</name>
    <name type="common">Parasitic roundworm</name>
    <dbReference type="NCBI Taxonomy" id="6339"/>
    <lineage>
        <taxon>Eukaryota</taxon>
        <taxon>Metazoa</taxon>
        <taxon>Ecdysozoa</taxon>
        <taxon>Nematoda</taxon>
        <taxon>Chromadorea</taxon>
        <taxon>Rhabditida</taxon>
        <taxon>Rhabditina</taxon>
        <taxon>Rhabditomorpha</taxon>
        <taxon>Strongyloidea</taxon>
        <taxon>Heligmosomidae</taxon>
        <taxon>Heligmosomoides</taxon>
    </lineage>
</organism>
<dbReference type="InterPro" id="IPR003937">
    <property type="entry name" value="K_chnl_volt-dep_KCNQ"/>
</dbReference>
<evidence type="ECO:0000313" key="3">
    <source>
        <dbReference type="EMBL" id="VDP01635.1"/>
    </source>
</evidence>
<protein>
    <submittedName>
        <fullName evidence="5">Ion_trans_2 domain-containing protein</fullName>
    </submittedName>
</protein>
<keyword evidence="1" id="KW-1133">Transmembrane helix</keyword>
<dbReference type="SUPFAM" id="SSF81324">
    <property type="entry name" value="Voltage-gated potassium channels"/>
    <property type="match status" value="1"/>
</dbReference>
<sequence>MRIFEDCARRQEERERNKRATARRDTLQLDSRLRRMRRLRFKTYYFLDHPMSAHSTWYHFGCGVTAVVIAWVEVVKNHQTVCVGETPLDDRCCVFGIVLLAIILGATYKWQNSSLRDFHFYMEAALAFFFICEFCVRMWCVAADAKYAGFRESEQFPTLAHAWWFTIVTVPTIGYGDIVPSQWSSRIIVCFLGFLAYCTFVAASTQISVGLTLMMEENSKKECKNKLRHVSASVIQFWYRFHLASARERRMTEYFRRFCFKLYVIAKRMQRNHQMAAKLREKVERKKRIRNANSPSDNTGWKRQISVGVAQQMMQTLSIDSTQFEERYTEAAEKAFFRFSA</sequence>
<keyword evidence="1" id="KW-0812">Transmembrane</keyword>
<keyword evidence="4" id="KW-1185">Reference proteome</keyword>
<keyword evidence="1" id="KW-0472">Membrane</keyword>
<evidence type="ECO:0000313" key="5">
    <source>
        <dbReference type="WBParaSite" id="HPBE_0001505701-mRNA-1"/>
    </source>
</evidence>
<feature type="transmembrane region" description="Helical" evidence="1">
    <location>
        <begin position="120"/>
        <end position="140"/>
    </location>
</feature>
<dbReference type="PANTHER" id="PTHR47735">
    <property type="entry name" value="POTASSIUM VOLTAGE-GATED CHANNEL SUBFAMILY KQT MEMBER 4"/>
    <property type="match status" value="1"/>
</dbReference>
<dbReference type="OrthoDB" id="8879391at2759"/>
<gene>
    <name evidence="3" type="ORF">HPBE_LOCUS15058</name>
</gene>
<reference evidence="3 4" key="1">
    <citation type="submission" date="2018-11" db="EMBL/GenBank/DDBJ databases">
        <authorList>
            <consortium name="Pathogen Informatics"/>
        </authorList>
    </citation>
    <scope>NUCLEOTIDE SEQUENCE [LARGE SCALE GENOMIC DNA]</scope>
</reference>
<name>A0A3P8B3I7_HELPZ</name>
<proteinExistence type="predicted"/>
<dbReference type="PANTHER" id="PTHR47735:SF9">
    <property type="entry name" value="POTASSIUM VOLTAGE-GATED CHANNEL SUBFAMILY KQT MEMBER 4-LIKE ISOFORM X1"/>
    <property type="match status" value="1"/>
</dbReference>
<dbReference type="Gene3D" id="1.10.287.70">
    <property type="match status" value="1"/>
</dbReference>
<evidence type="ECO:0000256" key="1">
    <source>
        <dbReference type="SAM" id="Phobius"/>
    </source>
</evidence>
<evidence type="ECO:0000313" key="4">
    <source>
        <dbReference type="Proteomes" id="UP000050761"/>
    </source>
</evidence>
<feature type="transmembrane region" description="Helical" evidence="1">
    <location>
        <begin position="88"/>
        <end position="108"/>
    </location>
</feature>
<dbReference type="Pfam" id="PF07885">
    <property type="entry name" value="Ion_trans_2"/>
    <property type="match status" value="1"/>
</dbReference>
<reference evidence="5" key="2">
    <citation type="submission" date="2019-09" db="UniProtKB">
        <authorList>
            <consortium name="WormBaseParasite"/>
        </authorList>
    </citation>
    <scope>IDENTIFICATION</scope>
</reference>
<dbReference type="GO" id="GO:0005249">
    <property type="term" value="F:voltage-gated potassium channel activity"/>
    <property type="evidence" value="ECO:0007669"/>
    <property type="project" value="InterPro"/>
</dbReference>